<evidence type="ECO:0000256" key="8">
    <source>
        <dbReference type="ARBA" id="ARBA00022989"/>
    </source>
</evidence>
<keyword evidence="5 13" id="KW-0349">Heme</keyword>
<evidence type="ECO:0000256" key="4">
    <source>
        <dbReference type="ARBA" id="ARBA00010617"/>
    </source>
</evidence>
<dbReference type="SUPFAM" id="SSF48264">
    <property type="entry name" value="Cytochrome P450"/>
    <property type="match status" value="1"/>
</dbReference>
<evidence type="ECO:0000313" key="16">
    <source>
        <dbReference type="Proteomes" id="UP001497453"/>
    </source>
</evidence>
<evidence type="ECO:0000256" key="14">
    <source>
        <dbReference type="SAM" id="Phobius"/>
    </source>
</evidence>
<name>A0ABP1CRW6_9APHY</name>
<dbReference type="PANTHER" id="PTHR46300:SF7">
    <property type="entry name" value="P450, PUTATIVE (EUROFUNG)-RELATED"/>
    <property type="match status" value="1"/>
</dbReference>
<accession>A0ABP1CRW6</accession>
<evidence type="ECO:0000256" key="7">
    <source>
        <dbReference type="ARBA" id="ARBA00022723"/>
    </source>
</evidence>
<evidence type="ECO:0000313" key="15">
    <source>
        <dbReference type="EMBL" id="CAL1698430.1"/>
    </source>
</evidence>
<keyword evidence="11 13" id="KW-0503">Monooxygenase</keyword>
<comment type="similarity">
    <text evidence="4 13">Belongs to the cytochrome P450 family.</text>
</comment>
<feature type="transmembrane region" description="Helical" evidence="14">
    <location>
        <begin position="6"/>
        <end position="22"/>
    </location>
</feature>
<comment type="subcellular location">
    <subcellularLocation>
        <location evidence="2">Membrane</location>
        <topology evidence="2">Single-pass membrane protein</topology>
    </subcellularLocation>
</comment>
<evidence type="ECO:0000256" key="3">
    <source>
        <dbReference type="ARBA" id="ARBA00005179"/>
    </source>
</evidence>
<evidence type="ECO:0008006" key="17">
    <source>
        <dbReference type="Google" id="ProtNLM"/>
    </source>
</evidence>
<dbReference type="Gene3D" id="1.10.630.10">
    <property type="entry name" value="Cytochrome P450"/>
    <property type="match status" value="1"/>
</dbReference>
<dbReference type="PRINTS" id="PR00463">
    <property type="entry name" value="EP450I"/>
</dbReference>
<dbReference type="InterPro" id="IPR002401">
    <property type="entry name" value="Cyt_P450_E_grp-I"/>
</dbReference>
<organism evidence="15 16">
    <name type="scientific">Somion occarium</name>
    <dbReference type="NCBI Taxonomy" id="3059160"/>
    <lineage>
        <taxon>Eukaryota</taxon>
        <taxon>Fungi</taxon>
        <taxon>Dikarya</taxon>
        <taxon>Basidiomycota</taxon>
        <taxon>Agaricomycotina</taxon>
        <taxon>Agaricomycetes</taxon>
        <taxon>Polyporales</taxon>
        <taxon>Cerrenaceae</taxon>
        <taxon>Somion</taxon>
    </lineage>
</organism>
<keyword evidence="9 13" id="KW-0560">Oxidoreductase</keyword>
<gene>
    <name evidence="15" type="ORF">GFSPODELE1_LOCUS2151</name>
</gene>
<dbReference type="Pfam" id="PF00067">
    <property type="entry name" value="p450"/>
    <property type="match status" value="1"/>
</dbReference>
<protein>
    <recommendedName>
        <fullName evidence="17">Cytochrome P450</fullName>
    </recommendedName>
</protein>
<proteinExistence type="inferred from homology"/>
<evidence type="ECO:0000256" key="5">
    <source>
        <dbReference type="ARBA" id="ARBA00022617"/>
    </source>
</evidence>
<sequence length="514" mass="57756">MATPIVLYGALVVVVFLLWRQIRRKDGRPPLPPGPPSDPIIGHLRVAPLKNHGEVYHEWSKQYGDVLYLSVLGKSIVILNSEEAAVELLDKRSSLYSDRPRFPMQDLIGWTDVLVFLPYGEQFQKQRKLLQQPLGRQAVSKFQHIQVAQAHTLLHNLLEDPNEVEHHTKRFAVSVIMEITYGHRIQSDDDPYIEIAEGVNYIGTQSGIPGMSPVDVFPFLRHLPAWFPGAWFIRVAQDAQPIIRRIRNYPFDEVKKQMAAGTAQPSFLSMYLEEFAQRGATDEDINDVKVAAFHLYGAGGDTTLSAIQTFILSMLMNPEVQKKAQKEVDKVIGNSRLPDFSDRDSLPYVNAAMWESIRWKQGAPLGVPHATTADDVYKGMFIPKGSMVIANVRAMTLDENVYSSPYQFNPERFLPKPEGKAEPLPDSAFGYGRRKCPGRFLGENSLWIVAASILAAFDITKAVDENGREIEPDLEYVTGVTSHPKPFKCNIRPRSAKAAALIRNAFHEENIGVE</sequence>
<keyword evidence="7 13" id="KW-0479">Metal-binding</keyword>
<evidence type="ECO:0000256" key="6">
    <source>
        <dbReference type="ARBA" id="ARBA00022692"/>
    </source>
</evidence>
<dbReference type="PROSITE" id="PS00086">
    <property type="entry name" value="CYTOCHROME_P450"/>
    <property type="match status" value="1"/>
</dbReference>
<keyword evidence="12 14" id="KW-0472">Membrane</keyword>
<dbReference type="CDD" id="cd11065">
    <property type="entry name" value="CYP64-like"/>
    <property type="match status" value="1"/>
</dbReference>
<dbReference type="InterPro" id="IPR001128">
    <property type="entry name" value="Cyt_P450"/>
</dbReference>
<evidence type="ECO:0000256" key="11">
    <source>
        <dbReference type="ARBA" id="ARBA00023033"/>
    </source>
</evidence>
<dbReference type="PANTHER" id="PTHR46300">
    <property type="entry name" value="P450, PUTATIVE (EUROFUNG)-RELATED-RELATED"/>
    <property type="match status" value="1"/>
</dbReference>
<reference evidence="16" key="1">
    <citation type="submission" date="2024-04" db="EMBL/GenBank/DDBJ databases">
        <authorList>
            <person name="Shaw F."/>
            <person name="Minotto A."/>
        </authorList>
    </citation>
    <scope>NUCLEOTIDE SEQUENCE [LARGE SCALE GENOMIC DNA]</scope>
</reference>
<evidence type="ECO:0000256" key="2">
    <source>
        <dbReference type="ARBA" id="ARBA00004167"/>
    </source>
</evidence>
<dbReference type="EMBL" id="OZ037953">
    <property type="protein sequence ID" value="CAL1698430.1"/>
    <property type="molecule type" value="Genomic_DNA"/>
</dbReference>
<comment type="cofactor">
    <cofactor evidence="1">
        <name>heme</name>
        <dbReference type="ChEBI" id="CHEBI:30413"/>
    </cofactor>
</comment>
<evidence type="ECO:0000256" key="1">
    <source>
        <dbReference type="ARBA" id="ARBA00001971"/>
    </source>
</evidence>
<comment type="pathway">
    <text evidence="3">Secondary metabolite biosynthesis.</text>
</comment>
<evidence type="ECO:0000256" key="12">
    <source>
        <dbReference type="ARBA" id="ARBA00023136"/>
    </source>
</evidence>
<dbReference type="InterPro" id="IPR050364">
    <property type="entry name" value="Cytochrome_P450_fung"/>
</dbReference>
<evidence type="ECO:0000256" key="10">
    <source>
        <dbReference type="ARBA" id="ARBA00023004"/>
    </source>
</evidence>
<dbReference type="InterPro" id="IPR036396">
    <property type="entry name" value="Cyt_P450_sf"/>
</dbReference>
<evidence type="ECO:0000256" key="13">
    <source>
        <dbReference type="RuleBase" id="RU000461"/>
    </source>
</evidence>
<keyword evidence="10 13" id="KW-0408">Iron</keyword>
<keyword evidence="8 14" id="KW-1133">Transmembrane helix</keyword>
<evidence type="ECO:0000256" key="9">
    <source>
        <dbReference type="ARBA" id="ARBA00023002"/>
    </source>
</evidence>
<dbReference type="Proteomes" id="UP001497453">
    <property type="component" value="Chromosome 10"/>
</dbReference>
<keyword evidence="6 14" id="KW-0812">Transmembrane</keyword>
<keyword evidence="16" id="KW-1185">Reference proteome</keyword>
<dbReference type="InterPro" id="IPR017972">
    <property type="entry name" value="Cyt_P450_CS"/>
</dbReference>